<dbReference type="RefSeq" id="WP_248156110.1">
    <property type="nucleotide sequence ID" value="NZ_JALNMJ010000012.1"/>
</dbReference>
<dbReference type="Proteomes" id="UP001431221">
    <property type="component" value="Unassembled WGS sequence"/>
</dbReference>
<dbReference type="GO" id="GO:0004854">
    <property type="term" value="F:xanthine dehydrogenase activity"/>
    <property type="evidence" value="ECO:0007669"/>
    <property type="project" value="UniProtKB-EC"/>
</dbReference>
<dbReference type="EC" id="1.17.1.4" evidence="5"/>
<dbReference type="Pfam" id="PF01315">
    <property type="entry name" value="Ald_Xan_dh_C"/>
    <property type="match status" value="1"/>
</dbReference>
<dbReference type="InterPro" id="IPR016208">
    <property type="entry name" value="Ald_Oxase/xanthine_DH-like"/>
</dbReference>
<dbReference type="InterPro" id="IPR036856">
    <property type="entry name" value="Ald_Oxase/Xan_DH_a/b_sf"/>
</dbReference>
<dbReference type="NCBIfam" id="TIGR02965">
    <property type="entry name" value="xanthine_xdhB"/>
    <property type="match status" value="1"/>
</dbReference>
<dbReference type="PANTHER" id="PTHR11908:SF132">
    <property type="entry name" value="ALDEHYDE OXIDASE 1-RELATED"/>
    <property type="match status" value="1"/>
</dbReference>
<proteinExistence type="predicted"/>
<sequence length="780" mass="85438">MKHDVIQHAKPAISGGVHKDRRHDSAEKHVTGRADYCDDIAEPQGTLHAYLGVSSVAHGRIKAMDLAAVKAAPGVVGVLTVQDIPGHNDISPTGKHDEPVFPTEKTEFHGQPLFAVVAESRDAARRAAELAKIDYDVLPHALDPIAAQDAGYPLITDPLKLERGDIAPAFETAENRIKGRIAIGGQDHMYLEGQIAFAIPGEDDDVAVHCSTQHPSEAQHMVAHVLGVPSNAVTVNVRRMGGGFGGKESQMNLFCVVAAMAAKKWNRPVKIRPDRDQDMTATGKRHDFVVDYDVAFDNDGRIQAVDGVFAARCGYSSDLSGPVTDRALFHADNAYFYPHVRLQSRPMKTNTVSNTAFRGFGGPQGVVAAERIIEEIAYALGKDPLAIRKANFYGDRDDGRCLTPYHQEVEDNILPRLIGELESSSEYQARREAILQFNARSSILKRGIALTPVKFGISFTATWYNQAGALIHIYNDGSIHLNHGGTEMGQGLNTKVAQVVADAFQVDFERIKITKTTTEKVPNTSATAASSGTDLNGMAALNAAEQLKERLTAFAAETYGVAQEDVTFANNMVQAGSELIPFNDLVRQAYMARVHLSAAGFYKTPKIHWDRAAGKGRPFYYYSYGAACSEVVVDTLTGEYRIERTDILHDVGKSLNPILDKGQVEGAFIQGMGWLTTEELWWDYAGRLRTHAPSTYKIPLASDRPRVFNVNLADWSENKERTVKRSKAVGEPPFMLGISVFEALSMAVASVADYRECPRLDAPATPERVLMAVERLKNRE</sequence>
<dbReference type="InterPro" id="IPR014309">
    <property type="entry name" value="Xanthine_DH_Mopterin-bd_su"/>
</dbReference>
<dbReference type="InterPro" id="IPR046867">
    <property type="entry name" value="AldOxase/xan_DH_MoCoBD2"/>
</dbReference>
<comment type="caution">
    <text evidence="5">The sequence shown here is derived from an EMBL/GenBank/DDBJ whole genome shotgun (WGS) entry which is preliminary data.</text>
</comment>
<dbReference type="InterPro" id="IPR037165">
    <property type="entry name" value="AldOxase/xan_DH_Mopterin-bd_sf"/>
</dbReference>
<accession>A0ABT0GWN0</accession>
<evidence type="ECO:0000259" key="4">
    <source>
        <dbReference type="SMART" id="SM01008"/>
    </source>
</evidence>
<protein>
    <submittedName>
        <fullName evidence="5">Xanthine dehydrogenase molybdopterin binding subunit</fullName>
        <ecNumber evidence="5">1.17.1.4</ecNumber>
    </submittedName>
</protein>
<name>A0ABT0GWN0_9HYPH</name>
<keyword evidence="2 5" id="KW-0560">Oxidoreductase</keyword>
<organism evidence="5 6">
    <name type="scientific">Roseibium sediminicola</name>
    <dbReference type="NCBI Taxonomy" id="2933272"/>
    <lineage>
        <taxon>Bacteria</taxon>
        <taxon>Pseudomonadati</taxon>
        <taxon>Pseudomonadota</taxon>
        <taxon>Alphaproteobacteria</taxon>
        <taxon>Hyphomicrobiales</taxon>
        <taxon>Stappiaceae</taxon>
        <taxon>Roseibium</taxon>
    </lineage>
</organism>
<gene>
    <name evidence="5" type="primary">xdhB</name>
    <name evidence="5" type="ORF">M0H32_16900</name>
</gene>
<dbReference type="Gene3D" id="3.90.1170.50">
    <property type="entry name" value="Aldehyde oxidase/xanthine dehydrogenase, a/b hammerhead"/>
    <property type="match status" value="1"/>
</dbReference>
<dbReference type="SUPFAM" id="SSF54665">
    <property type="entry name" value="CO dehydrogenase molybdoprotein N-domain-like"/>
    <property type="match status" value="1"/>
</dbReference>
<evidence type="ECO:0000313" key="5">
    <source>
        <dbReference type="EMBL" id="MCK7613849.1"/>
    </source>
</evidence>
<evidence type="ECO:0000256" key="1">
    <source>
        <dbReference type="ARBA" id="ARBA00022505"/>
    </source>
</evidence>
<dbReference type="Pfam" id="PF02738">
    <property type="entry name" value="MoCoBD_1"/>
    <property type="match status" value="1"/>
</dbReference>
<keyword evidence="6" id="KW-1185">Reference proteome</keyword>
<dbReference type="Gene3D" id="3.30.365.10">
    <property type="entry name" value="Aldehyde oxidase/xanthine dehydrogenase, molybdopterin binding domain"/>
    <property type="match status" value="4"/>
</dbReference>
<reference evidence="5" key="1">
    <citation type="submission" date="2022-04" db="EMBL/GenBank/DDBJ databases">
        <title>Roseibium sp. CAU 1639 isolated from mud.</title>
        <authorList>
            <person name="Kim W."/>
        </authorList>
    </citation>
    <scope>NUCLEOTIDE SEQUENCE</scope>
    <source>
        <strain evidence="5">CAU 1639</strain>
    </source>
</reference>
<feature type="domain" description="Aldehyde oxidase/xanthine dehydrogenase a/b hammerhead" evidence="4">
    <location>
        <begin position="31"/>
        <end position="139"/>
    </location>
</feature>
<dbReference type="PANTHER" id="PTHR11908">
    <property type="entry name" value="XANTHINE DEHYDROGENASE"/>
    <property type="match status" value="1"/>
</dbReference>
<dbReference type="SMART" id="SM01008">
    <property type="entry name" value="Ald_Xan_dh_C"/>
    <property type="match status" value="1"/>
</dbReference>
<evidence type="ECO:0000256" key="3">
    <source>
        <dbReference type="SAM" id="MobiDB-lite"/>
    </source>
</evidence>
<dbReference type="SUPFAM" id="SSF56003">
    <property type="entry name" value="Molybdenum cofactor-binding domain"/>
    <property type="match status" value="1"/>
</dbReference>
<evidence type="ECO:0000256" key="2">
    <source>
        <dbReference type="ARBA" id="ARBA00023002"/>
    </source>
</evidence>
<evidence type="ECO:0000313" key="6">
    <source>
        <dbReference type="Proteomes" id="UP001431221"/>
    </source>
</evidence>
<feature type="region of interest" description="Disordered" evidence="3">
    <location>
        <begin position="1"/>
        <end position="29"/>
    </location>
</feature>
<dbReference type="EMBL" id="JALNMJ010000012">
    <property type="protein sequence ID" value="MCK7613849.1"/>
    <property type="molecule type" value="Genomic_DNA"/>
</dbReference>
<dbReference type="InterPro" id="IPR000674">
    <property type="entry name" value="Ald_Oxase/Xan_DH_a/b"/>
</dbReference>
<dbReference type="Pfam" id="PF20256">
    <property type="entry name" value="MoCoBD_2"/>
    <property type="match status" value="1"/>
</dbReference>
<dbReference type="InterPro" id="IPR008274">
    <property type="entry name" value="AldOxase/xan_DH_MoCoBD1"/>
</dbReference>
<keyword evidence="1" id="KW-0500">Molybdenum</keyword>